<dbReference type="GO" id="GO:0003714">
    <property type="term" value="F:transcription corepressor activity"/>
    <property type="evidence" value="ECO:0007669"/>
    <property type="project" value="InterPro"/>
</dbReference>
<dbReference type="Pfam" id="PF02671">
    <property type="entry name" value="PAH"/>
    <property type="match status" value="1"/>
</dbReference>
<dbReference type="InterPro" id="IPR039774">
    <property type="entry name" value="Sin3-like"/>
</dbReference>
<dbReference type="PANTHER" id="PTHR12346">
    <property type="entry name" value="SIN3B-RELATED"/>
    <property type="match status" value="1"/>
</dbReference>
<dbReference type="InterPro" id="IPR003822">
    <property type="entry name" value="PAH"/>
</dbReference>
<dbReference type="Proteomes" id="UP001374584">
    <property type="component" value="Unassembled WGS sequence"/>
</dbReference>
<comment type="subcellular location">
    <subcellularLocation>
        <location evidence="1 3">Nucleus</location>
    </subcellularLocation>
</comment>
<dbReference type="GO" id="GO:0005634">
    <property type="term" value="C:nucleus"/>
    <property type="evidence" value="ECO:0007669"/>
    <property type="project" value="UniProtKB-SubCell"/>
</dbReference>
<accession>A0AAN9M6M7</accession>
<organism evidence="4 5">
    <name type="scientific">Phaseolus coccineus</name>
    <name type="common">Scarlet runner bean</name>
    <name type="synonym">Phaseolus multiflorus</name>
    <dbReference type="NCBI Taxonomy" id="3886"/>
    <lineage>
        <taxon>Eukaryota</taxon>
        <taxon>Viridiplantae</taxon>
        <taxon>Streptophyta</taxon>
        <taxon>Embryophyta</taxon>
        <taxon>Tracheophyta</taxon>
        <taxon>Spermatophyta</taxon>
        <taxon>Magnoliopsida</taxon>
        <taxon>eudicotyledons</taxon>
        <taxon>Gunneridae</taxon>
        <taxon>Pentapetalae</taxon>
        <taxon>rosids</taxon>
        <taxon>fabids</taxon>
        <taxon>Fabales</taxon>
        <taxon>Fabaceae</taxon>
        <taxon>Papilionoideae</taxon>
        <taxon>50 kb inversion clade</taxon>
        <taxon>NPAAA clade</taxon>
        <taxon>indigoferoid/millettioid clade</taxon>
        <taxon>Phaseoleae</taxon>
        <taxon>Phaseolus</taxon>
    </lineage>
</organism>
<name>A0AAN9M6M7_PHACN</name>
<sequence>MLRQCLEYQIMSRGEENMARLEAVEYLDKVQKKFEDKEKFKEFLKIITSYILYRKDLGSVVEKVKEFLKDHHDLLSGFNNFLPEGYEILLPPKDTVQLEDAIKYVQKIKDRFGDTNGIYKAFVEILTNWKKNGMSNGEVYHEASVVYVFV</sequence>
<gene>
    <name evidence="4" type="ORF">VNO80_23277</name>
</gene>
<keyword evidence="5" id="KW-1185">Reference proteome</keyword>
<evidence type="ECO:0000256" key="1">
    <source>
        <dbReference type="ARBA" id="ARBA00004123"/>
    </source>
</evidence>
<keyword evidence="2 3" id="KW-0539">Nucleus</keyword>
<dbReference type="EMBL" id="JAYMYR010000008">
    <property type="protein sequence ID" value="KAK7348674.1"/>
    <property type="molecule type" value="Genomic_DNA"/>
</dbReference>
<dbReference type="InterPro" id="IPR036600">
    <property type="entry name" value="PAH_sf"/>
</dbReference>
<protein>
    <submittedName>
        <fullName evidence="4">Uncharacterized protein</fullName>
    </submittedName>
</protein>
<dbReference type="AlphaFoldDB" id="A0AAN9M6M7"/>
<dbReference type="PROSITE" id="PS51477">
    <property type="entry name" value="PAH"/>
    <property type="match status" value="2"/>
</dbReference>
<proteinExistence type="predicted"/>
<evidence type="ECO:0000256" key="2">
    <source>
        <dbReference type="ARBA" id="ARBA00023242"/>
    </source>
</evidence>
<reference evidence="4 5" key="1">
    <citation type="submission" date="2024-01" db="EMBL/GenBank/DDBJ databases">
        <title>The genomes of 5 underutilized Papilionoideae crops provide insights into root nodulation and disease resistanc.</title>
        <authorList>
            <person name="Jiang F."/>
        </authorList>
    </citation>
    <scope>NUCLEOTIDE SEQUENCE [LARGE SCALE GENOMIC DNA]</scope>
    <source>
        <strain evidence="4">JINMINGXINNONG_FW02</strain>
        <tissue evidence="4">Leaves</tissue>
    </source>
</reference>
<evidence type="ECO:0000313" key="4">
    <source>
        <dbReference type="EMBL" id="KAK7348674.1"/>
    </source>
</evidence>
<evidence type="ECO:0000313" key="5">
    <source>
        <dbReference type="Proteomes" id="UP001374584"/>
    </source>
</evidence>
<dbReference type="Gene3D" id="1.20.1160.11">
    <property type="entry name" value="Paired amphipathic helix"/>
    <property type="match status" value="2"/>
</dbReference>
<evidence type="ECO:0000256" key="3">
    <source>
        <dbReference type="PROSITE-ProRule" id="PRU00810"/>
    </source>
</evidence>
<dbReference type="SUPFAM" id="SSF47762">
    <property type="entry name" value="PAH2 domain"/>
    <property type="match status" value="2"/>
</dbReference>
<comment type="caution">
    <text evidence="4">The sequence shown here is derived from an EMBL/GenBank/DDBJ whole genome shotgun (WGS) entry which is preliminary data.</text>
</comment>